<reference evidence="1 2" key="2">
    <citation type="submission" date="2009-02" db="EMBL/GenBank/DDBJ databases">
        <title>Draft genome sequence of Clostridium methylpentosum (DSM 5476).</title>
        <authorList>
            <person name="Sudarsanam P."/>
            <person name="Ley R."/>
            <person name="Guruge J."/>
            <person name="Turnbaugh P.J."/>
            <person name="Mahowald M."/>
            <person name="Liep D."/>
            <person name="Gordon J."/>
        </authorList>
    </citation>
    <scope>NUCLEOTIDE SEQUENCE [LARGE SCALE GENOMIC DNA]</scope>
    <source>
        <strain evidence="1 2">DSM 5476</strain>
    </source>
</reference>
<evidence type="ECO:0000313" key="2">
    <source>
        <dbReference type="Proteomes" id="UP000003340"/>
    </source>
</evidence>
<comment type="caution">
    <text evidence="1">The sequence shown here is derived from an EMBL/GenBank/DDBJ whole genome shotgun (WGS) entry which is preliminary data.</text>
</comment>
<dbReference type="STRING" id="537013.CLOSTMETH_00812"/>
<gene>
    <name evidence="1" type="ORF">CLOSTMETH_00812</name>
</gene>
<proteinExistence type="predicted"/>
<dbReference type="Proteomes" id="UP000003340">
    <property type="component" value="Unassembled WGS sequence"/>
</dbReference>
<dbReference type="EMBL" id="ACEC01000032">
    <property type="protein sequence ID" value="EEG31502.1"/>
    <property type="molecule type" value="Genomic_DNA"/>
</dbReference>
<protein>
    <submittedName>
        <fullName evidence="1">Uncharacterized protein</fullName>
    </submittedName>
</protein>
<evidence type="ECO:0000313" key="1">
    <source>
        <dbReference type="EMBL" id="EEG31502.1"/>
    </source>
</evidence>
<accession>C0EAF7</accession>
<keyword evidence="2" id="KW-1185">Reference proteome</keyword>
<organism evidence="1 2">
    <name type="scientific">[Clostridium] methylpentosum DSM 5476</name>
    <dbReference type="NCBI Taxonomy" id="537013"/>
    <lineage>
        <taxon>Bacteria</taxon>
        <taxon>Bacillati</taxon>
        <taxon>Bacillota</taxon>
        <taxon>Clostridia</taxon>
        <taxon>Eubacteriales</taxon>
        <taxon>Oscillospiraceae</taxon>
        <taxon>Oscillospiraceae incertae sedis</taxon>
    </lineage>
</organism>
<dbReference type="AlphaFoldDB" id="C0EAF7"/>
<reference evidence="1 2" key="1">
    <citation type="submission" date="2009-01" db="EMBL/GenBank/DDBJ databases">
        <authorList>
            <person name="Fulton L."/>
            <person name="Clifton S."/>
            <person name="Fulton B."/>
            <person name="Xu J."/>
            <person name="Minx P."/>
            <person name="Pepin K.H."/>
            <person name="Johnson M."/>
            <person name="Bhonagiri V."/>
            <person name="Nash W.E."/>
            <person name="Mardis E.R."/>
            <person name="Wilson R.K."/>
        </authorList>
    </citation>
    <scope>NUCLEOTIDE SEQUENCE [LARGE SCALE GENOMIC DNA]</scope>
    <source>
        <strain evidence="1 2">DSM 5476</strain>
    </source>
</reference>
<sequence>MRKPKCFLNLFFRKICFCERNIRFPVLGMRFACGKTVFLR</sequence>
<name>C0EAF7_9FIRM</name>
<dbReference type="HOGENOM" id="CLU_3287458_0_0_9"/>